<dbReference type="PANTHER" id="PTHR22306:SF2">
    <property type="entry name" value="CHROMOSOME 7 OPEN READING FRAME 50"/>
    <property type="match status" value="1"/>
</dbReference>
<protein>
    <recommendedName>
        <fullName evidence="2">WKF domain-containing protein</fullName>
    </recommendedName>
</protein>
<proteinExistence type="predicted"/>
<dbReference type="InterPro" id="IPR019327">
    <property type="entry name" value="WKF"/>
</dbReference>
<dbReference type="AlphaFoldDB" id="A0A6A4GIZ8"/>
<dbReference type="EMBL" id="ML769956">
    <property type="protein sequence ID" value="KAE9385672.1"/>
    <property type="molecule type" value="Genomic_DNA"/>
</dbReference>
<reference evidence="3" key="1">
    <citation type="journal article" date="2019" name="Environ. Microbiol.">
        <title>Fungal ecological strategies reflected in gene transcription - a case study of two litter decomposers.</title>
        <authorList>
            <person name="Barbi F."/>
            <person name="Kohler A."/>
            <person name="Barry K."/>
            <person name="Baskaran P."/>
            <person name="Daum C."/>
            <person name="Fauchery L."/>
            <person name="Ihrmark K."/>
            <person name="Kuo A."/>
            <person name="LaButti K."/>
            <person name="Lipzen A."/>
            <person name="Morin E."/>
            <person name="Grigoriev I.V."/>
            <person name="Henrissat B."/>
            <person name="Lindahl B."/>
            <person name="Martin F."/>
        </authorList>
    </citation>
    <scope>NUCLEOTIDE SEQUENCE</scope>
    <source>
        <strain evidence="3">JB14</strain>
    </source>
</reference>
<feature type="region of interest" description="Disordered" evidence="1">
    <location>
        <begin position="1"/>
        <end position="81"/>
    </location>
</feature>
<dbReference type="Proteomes" id="UP000799118">
    <property type="component" value="Unassembled WGS sequence"/>
</dbReference>
<sequence length="218" mass="24805">MEAEVESVTALEKKKEKKQRKEKETEEADTPAEDVNQKERKKKRKREALEADQDSNQAAEPSRQSRSPRKRNPKTRLGFPIPSRKLYYRTKHAKLSYTPSHNFEKPSKWKFHKARQNWIVRNVWSIEKVPDSQMPLVLKYLSNVQGKTRENLTESCESIIAEAAVPPVPPAPATSEQEAVEQTAGEATQQPEKVQPANSIKALRAQALLSVLKGEVQV</sequence>
<organism evidence="3 4">
    <name type="scientific">Gymnopus androsaceus JB14</name>
    <dbReference type="NCBI Taxonomy" id="1447944"/>
    <lineage>
        <taxon>Eukaryota</taxon>
        <taxon>Fungi</taxon>
        <taxon>Dikarya</taxon>
        <taxon>Basidiomycota</taxon>
        <taxon>Agaricomycotina</taxon>
        <taxon>Agaricomycetes</taxon>
        <taxon>Agaricomycetidae</taxon>
        <taxon>Agaricales</taxon>
        <taxon>Marasmiineae</taxon>
        <taxon>Omphalotaceae</taxon>
        <taxon>Gymnopus</taxon>
    </lineage>
</organism>
<feature type="domain" description="WKF" evidence="2">
    <location>
        <begin position="105"/>
        <end position="159"/>
    </location>
</feature>
<gene>
    <name evidence="3" type="ORF">BT96DRAFT_571963</name>
</gene>
<evidence type="ECO:0000313" key="4">
    <source>
        <dbReference type="Proteomes" id="UP000799118"/>
    </source>
</evidence>
<evidence type="ECO:0000256" key="1">
    <source>
        <dbReference type="SAM" id="MobiDB-lite"/>
    </source>
</evidence>
<evidence type="ECO:0000313" key="3">
    <source>
        <dbReference type="EMBL" id="KAE9385672.1"/>
    </source>
</evidence>
<dbReference type="Pfam" id="PF10180">
    <property type="entry name" value="WKF"/>
    <property type="match status" value="1"/>
</dbReference>
<accession>A0A6A4GIZ8</accession>
<evidence type="ECO:0000259" key="2">
    <source>
        <dbReference type="Pfam" id="PF10180"/>
    </source>
</evidence>
<keyword evidence="4" id="KW-1185">Reference proteome</keyword>
<feature type="compositionally biased region" description="Polar residues" evidence="1">
    <location>
        <begin position="185"/>
        <end position="196"/>
    </location>
</feature>
<dbReference type="OrthoDB" id="10261563at2759"/>
<feature type="region of interest" description="Disordered" evidence="1">
    <location>
        <begin position="166"/>
        <end position="196"/>
    </location>
</feature>
<name>A0A6A4GIZ8_9AGAR</name>
<dbReference type="PANTHER" id="PTHR22306">
    <property type="entry name" value="CHROMOSOME 7 OPEN READING FRAME 50"/>
    <property type="match status" value="1"/>
</dbReference>
<feature type="compositionally biased region" description="Polar residues" evidence="1">
    <location>
        <begin position="54"/>
        <end position="65"/>
    </location>
</feature>
<feature type="compositionally biased region" description="Basic and acidic residues" evidence="1">
    <location>
        <begin position="11"/>
        <end position="24"/>
    </location>
</feature>